<protein>
    <submittedName>
        <fullName evidence="2">Uncharacterized protein</fullName>
    </submittedName>
</protein>
<feature type="compositionally biased region" description="Acidic residues" evidence="1">
    <location>
        <begin position="154"/>
        <end position="171"/>
    </location>
</feature>
<reference evidence="2 3" key="1">
    <citation type="journal article" date="2019" name="J. Hered.">
        <title>An Improved Genome Assembly for Drosophila navojoa, the Basal Species in the mojavensis Cluster.</title>
        <authorList>
            <person name="Vanderlinde T."/>
            <person name="Dupim E.G."/>
            <person name="Nazario-Yepiz N.O."/>
            <person name="Carvalho A.B."/>
        </authorList>
    </citation>
    <scope>NUCLEOTIDE SEQUENCE [LARGE SCALE GENOMIC DNA]</scope>
    <source>
        <strain evidence="2">Navoj_Jal97</strain>
        <tissue evidence="2">Whole organism</tissue>
    </source>
</reference>
<dbReference type="AlphaFoldDB" id="A0A484BFG2"/>
<feature type="region of interest" description="Disordered" evidence="1">
    <location>
        <begin position="103"/>
        <end position="180"/>
    </location>
</feature>
<sequence length="180" mass="20277">MDMEATWRVEWVVADGLTGCLADNRCQAGFKWLLAQVEQVNAIKQQHQLQHHPRQHHKHHQQHNYNYNYNYDCNYKQQLPSHAGNVDVDPALKALKIVKERAATDAQWHQTETSSLISHRSSSSSSGSSNCNNSSSSSSSSSSSDSKRKRDSDLNDDDQADHDDRDDDGDGDGYGYEQVD</sequence>
<accession>A0A484BFG2</accession>
<evidence type="ECO:0000256" key="1">
    <source>
        <dbReference type="SAM" id="MobiDB-lite"/>
    </source>
</evidence>
<dbReference type="Proteomes" id="UP000295192">
    <property type="component" value="Unassembled WGS sequence"/>
</dbReference>
<evidence type="ECO:0000313" key="2">
    <source>
        <dbReference type="EMBL" id="TDG47597.1"/>
    </source>
</evidence>
<gene>
    <name evidence="2" type="ORF">AWZ03_006036</name>
</gene>
<dbReference type="EMBL" id="LSRL02000042">
    <property type="protein sequence ID" value="TDG47597.1"/>
    <property type="molecule type" value="Genomic_DNA"/>
</dbReference>
<comment type="caution">
    <text evidence="2">The sequence shown here is derived from an EMBL/GenBank/DDBJ whole genome shotgun (WGS) entry which is preliminary data.</text>
</comment>
<feature type="compositionally biased region" description="Low complexity" evidence="1">
    <location>
        <begin position="114"/>
        <end position="144"/>
    </location>
</feature>
<evidence type="ECO:0000313" key="3">
    <source>
        <dbReference type="Proteomes" id="UP000295192"/>
    </source>
</evidence>
<organism evidence="2 3">
    <name type="scientific">Drosophila navojoa</name>
    <name type="common">Fruit fly</name>
    <dbReference type="NCBI Taxonomy" id="7232"/>
    <lineage>
        <taxon>Eukaryota</taxon>
        <taxon>Metazoa</taxon>
        <taxon>Ecdysozoa</taxon>
        <taxon>Arthropoda</taxon>
        <taxon>Hexapoda</taxon>
        <taxon>Insecta</taxon>
        <taxon>Pterygota</taxon>
        <taxon>Neoptera</taxon>
        <taxon>Endopterygota</taxon>
        <taxon>Diptera</taxon>
        <taxon>Brachycera</taxon>
        <taxon>Muscomorpha</taxon>
        <taxon>Ephydroidea</taxon>
        <taxon>Drosophilidae</taxon>
        <taxon>Drosophila</taxon>
    </lineage>
</organism>
<name>A0A484BFG2_DRONA</name>
<keyword evidence="3" id="KW-1185">Reference proteome</keyword>
<proteinExistence type="predicted"/>